<dbReference type="EMBL" id="QZWG01000009">
    <property type="protein sequence ID" value="RZB91309.1"/>
    <property type="molecule type" value="Genomic_DNA"/>
</dbReference>
<gene>
    <name evidence="1" type="ORF">D0Y65_023639</name>
</gene>
<comment type="caution">
    <text evidence="1">The sequence shown here is derived from an EMBL/GenBank/DDBJ whole genome shotgun (WGS) entry which is preliminary data.</text>
</comment>
<protein>
    <submittedName>
        <fullName evidence="1">Uncharacterized protein</fullName>
    </submittedName>
</protein>
<proteinExistence type="predicted"/>
<evidence type="ECO:0000313" key="1">
    <source>
        <dbReference type="EMBL" id="RZB91309.1"/>
    </source>
</evidence>
<name>A0A445IYW4_GLYSO</name>
<keyword evidence="2" id="KW-1185">Reference proteome</keyword>
<evidence type="ECO:0000313" key="2">
    <source>
        <dbReference type="Proteomes" id="UP000289340"/>
    </source>
</evidence>
<dbReference type="Proteomes" id="UP000289340">
    <property type="component" value="Chromosome 9"/>
</dbReference>
<sequence>MPIQMQGSVLFVMERSMKLTLFQFMTDASGNCDLESNVAGLKVPPRPVAPRIKSFRERLEAAFKFNYNLQLAKPKNIPNIREKENYTLQIPLSLCGLNYSMASRIVAPSIPKSQSHTKRACLCSPTTHPGSFRCSFHKKPLRTVPRNPSNNTSHHHLDSSIFSAKADSLMKAFLLQVIKPSSHDLHRRKSFQPKPTRFCLMNVTRHTIVAQLRLTTAPPCKVHLFSL</sequence>
<accession>A0A445IYW4</accession>
<dbReference type="PANTHER" id="PTHR33132:SF113">
    <property type="entry name" value="SERINE-RICH PROTEIN-LIKE PROTEIN"/>
    <property type="match status" value="1"/>
</dbReference>
<reference evidence="1 2" key="1">
    <citation type="submission" date="2018-09" db="EMBL/GenBank/DDBJ databases">
        <title>A high-quality reference genome of wild soybean provides a powerful tool to mine soybean genomes.</title>
        <authorList>
            <person name="Xie M."/>
            <person name="Chung C.Y.L."/>
            <person name="Li M.-W."/>
            <person name="Wong F.-L."/>
            <person name="Chan T.-F."/>
            <person name="Lam H.-M."/>
        </authorList>
    </citation>
    <scope>NUCLEOTIDE SEQUENCE [LARGE SCALE GENOMIC DNA]</scope>
    <source>
        <strain evidence="2">cv. W05</strain>
        <tissue evidence="1">Hypocotyl of etiolated seedlings</tissue>
    </source>
</reference>
<dbReference type="PANTHER" id="PTHR33132">
    <property type="entry name" value="OSJNBB0118P14.9 PROTEIN"/>
    <property type="match status" value="1"/>
</dbReference>
<dbReference type="AlphaFoldDB" id="A0A445IYW4"/>
<organism evidence="1 2">
    <name type="scientific">Glycine soja</name>
    <name type="common">Wild soybean</name>
    <dbReference type="NCBI Taxonomy" id="3848"/>
    <lineage>
        <taxon>Eukaryota</taxon>
        <taxon>Viridiplantae</taxon>
        <taxon>Streptophyta</taxon>
        <taxon>Embryophyta</taxon>
        <taxon>Tracheophyta</taxon>
        <taxon>Spermatophyta</taxon>
        <taxon>Magnoliopsida</taxon>
        <taxon>eudicotyledons</taxon>
        <taxon>Gunneridae</taxon>
        <taxon>Pentapetalae</taxon>
        <taxon>rosids</taxon>
        <taxon>fabids</taxon>
        <taxon>Fabales</taxon>
        <taxon>Fabaceae</taxon>
        <taxon>Papilionoideae</taxon>
        <taxon>50 kb inversion clade</taxon>
        <taxon>NPAAA clade</taxon>
        <taxon>indigoferoid/millettioid clade</taxon>
        <taxon>Phaseoleae</taxon>
        <taxon>Glycine</taxon>
        <taxon>Glycine subgen. Soja</taxon>
    </lineage>
</organism>